<organism evidence="8 9">
    <name type="scientific">Halobacillus locisalis</name>
    <dbReference type="NCBI Taxonomy" id="220753"/>
    <lineage>
        <taxon>Bacteria</taxon>
        <taxon>Bacillati</taxon>
        <taxon>Bacillota</taxon>
        <taxon>Bacilli</taxon>
        <taxon>Bacillales</taxon>
        <taxon>Bacillaceae</taxon>
        <taxon>Halobacillus</taxon>
    </lineage>
</organism>
<feature type="transmembrane region" description="Helical" evidence="6">
    <location>
        <begin position="196"/>
        <end position="211"/>
    </location>
</feature>
<evidence type="ECO:0000256" key="2">
    <source>
        <dbReference type="ARBA" id="ARBA00022692"/>
    </source>
</evidence>
<feature type="transmembrane region" description="Helical" evidence="6">
    <location>
        <begin position="65"/>
        <end position="88"/>
    </location>
</feature>
<keyword evidence="3 6" id="KW-1133">Transmembrane helix</keyword>
<feature type="domain" description="O-antigen ligase-related" evidence="7">
    <location>
        <begin position="204"/>
        <end position="387"/>
    </location>
</feature>
<name>A0A838CUM7_9BACI</name>
<dbReference type="Pfam" id="PF04932">
    <property type="entry name" value="Wzy_C"/>
    <property type="match status" value="1"/>
</dbReference>
<feature type="transmembrane region" description="Helical" evidence="6">
    <location>
        <begin position="33"/>
        <end position="53"/>
    </location>
</feature>
<dbReference type="GO" id="GO:0016020">
    <property type="term" value="C:membrane"/>
    <property type="evidence" value="ECO:0007669"/>
    <property type="project" value="UniProtKB-SubCell"/>
</dbReference>
<feature type="transmembrane region" description="Helical" evidence="6">
    <location>
        <begin position="433"/>
        <end position="454"/>
    </location>
</feature>
<evidence type="ECO:0000313" key="9">
    <source>
        <dbReference type="Proteomes" id="UP000571017"/>
    </source>
</evidence>
<dbReference type="GO" id="GO:0016874">
    <property type="term" value="F:ligase activity"/>
    <property type="evidence" value="ECO:0007669"/>
    <property type="project" value="UniProtKB-KW"/>
</dbReference>
<comment type="subcellular location">
    <subcellularLocation>
        <location evidence="1">Membrane</location>
        <topology evidence="1">Multi-pass membrane protein</topology>
    </subcellularLocation>
</comment>
<proteinExistence type="predicted"/>
<feature type="transmembrane region" description="Helical" evidence="6">
    <location>
        <begin position="119"/>
        <end position="137"/>
    </location>
</feature>
<dbReference type="InterPro" id="IPR007016">
    <property type="entry name" value="O-antigen_ligase-rel_domated"/>
</dbReference>
<evidence type="ECO:0000256" key="5">
    <source>
        <dbReference type="SAM" id="MobiDB-lite"/>
    </source>
</evidence>
<dbReference type="RefSeq" id="WP_181472337.1">
    <property type="nucleotide sequence ID" value="NZ_JACEFG010000002.1"/>
</dbReference>
<keyword evidence="8" id="KW-0436">Ligase</keyword>
<dbReference type="EMBL" id="JACEFG010000002">
    <property type="protein sequence ID" value="MBA2175316.1"/>
    <property type="molecule type" value="Genomic_DNA"/>
</dbReference>
<evidence type="ECO:0000256" key="4">
    <source>
        <dbReference type="ARBA" id="ARBA00023136"/>
    </source>
</evidence>
<comment type="caution">
    <text evidence="8">The sequence shown here is derived from an EMBL/GenBank/DDBJ whole genome shotgun (WGS) entry which is preliminary data.</text>
</comment>
<evidence type="ECO:0000256" key="1">
    <source>
        <dbReference type="ARBA" id="ARBA00004141"/>
    </source>
</evidence>
<feature type="transmembrane region" description="Helical" evidence="6">
    <location>
        <begin position="240"/>
        <end position="259"/>
    </location>
</feature>
<dbReference type="PANTHER" id="PTHR37422">
    <property type="entry name" value="TEICHURONIC ACID BIOSYNTHESIS PROTEIN TUAE"/>
    <property type="match status" value="1"/>
</dbReference>
<accession>A0A838CUM7</accession>
<dbReference type="PANTHER" id="PTHR37422:SF13">
    <property type="entry name" value="LIPOPOLYSACCHARIDE BIOSYNTHESIS PROTEIN PA4999-RELATED"/>
    <property type="match status" value="1"/>
</dbReference>
<evidence type="ECO:0000259" key="7">
    <source>
        <dbReference type="Pfam" id="PF04932"/>
    </source>
</evidence>
<feature type="transmembrane region" description="Helical" evidence="6">
    <location>
        <begin position="379"/>
        <end position="397"/>
    </location>
</feature>
<dbReference type="Proteomes" id="UP000571017">
    <property type="component" value="Unassembled WGS sequence"/>
</dbReference>
<feature type="transmembrane region" description="Helical" evidence="6">
    <location>
        <begin position="409"/>
        <end position="427"/>
    </location>
</feature>
<keyword evidence="4 6" id="KW-0472">Membrane</keyword>
<protein>
    <submittedName>
        <fullName evidence="8">O-antigen ligase family protein</fullName>
    </submittedName>
</protein>
<gene>
    <name evidence="8" type="ORF">H0266_10450</name>
</gene>
<evidence type="ECO:0000256" key="3">
    <source>
        <dbReference type="ARBA" id="ARBA00022989"/>
    </source>
</evidence>
<dbReference type="AlphaFoldDB" id="A0A838CUM7"/>
<dbReference type="InterPro" id="IPR051533">
    <property type="entry name" value="WaaL-like"/>
</dbReference>
<feature type="transmembrane region" description="Helical" evidence="6">
    <location>
        <begin position="169"/>
        <end position="189"/>
    </location>
</feature>
<feature type="transmembrane region" description="Helical" evidence="6">
    <location>
        <begin position="7"/>
        <end position="27"/>
    </location>
</feature>
<evidence type="ECO:0000256" key="6">
    <source>
        <dbReference type="SAM" id="Phobius"/>
    </source>
</evidence>
<feature type="region of interest" description="Disordered" evidence="5">
    <location>
        <begin position="285"/>
        <end position="313"/>
    </location>
</feature>
<keyword evidence="9" id="KW-1185">Reference proteome</keyword>
<feature type="transmembrane region" description="Helical" evidence="6">
    <location>
        <begin position="217"/>
        <end position="233"/>
    </location>
</feature>
<feature type="transmembrane region" description="Helical" evidence="6">
    <location>
        <begin position="94"/>
        <end position="112"/>
    </location>
</feature>
<evidence type="ECO:0000313" key="8">
    <source>
        <dbReference type="EMBL" id="MBA2175316.1"/>
    </source>
</evidence>
<sequence length="461" mass="52496">MIRNHSWTFYIVLLHLIIIPLVPLKGYLGPIPISAEIFLIPLLTVVAIVEYLTKRIELNETKAKWFAILFAAHFVAMVISLTQAVAIMPGLLEMARYLSYAFLFLIIFKVKFTQGEYKIFGLTFISVIAFMGLYGLFQFATDYNLNKAGLYALTEAWGRVPSTMINPNYYGGFVNIIIPGLLLLAVVYFKNRLTQIIFFILFGVFVLNQILTYTRSAWVIMALSIIMASLMMPKRFYKNLFKVHMIIASAVLVLVIFSMPDVQNRSTSAIFVVQSFLPFEIISEEGPVSSSDPDDEDDGGGNAQDLEENKDTTNRAVVSRTTLWKTGWVMYKENPVLGLGIGNYNERYKEYVTKYPELNVGHDLYSVHNSYLKVASETGTIGIVSFLAIYLYFYIYLGKQYFRNRDNRLKQVLLLGLFIGSGTYFGQNLANNLIFIPQLNIMFWMISAIILSYATTRQFKS</sequence>
<keyword evidence="2 6" id="KW-0812">Transmembrane</keyword>
<reference evidence="8 9" key="1">
    <citation type="journal article" date="2004" name="Extremophiles">
        <title>Halobacillus locisalis sp. nov., a halophilic bacterium isolated from a marine solar saltern of the Yellow Sea in Korea.</title>
        <authorList>
            <person name="Yoon J.H."/>
            <person name="Kang K.H."/>
            <person name="Oh T.K."/>
            <person name="Park Y.H."/>
        </authorList>
    </citation>
    <scope>NUCLEOTIDE SEQUENCE [LARGE SCALE GENOMIC DNA]</scope>
    <source>
        <strain evidence="8 9">KCTC 3788</strain>
    </source>
</reference>